<evidence type="ECO:0000256" key="3">
    <source>
        <dbReference type="ARBA" id="ARBA00023200"/>
    </source>
</evidence>
<name>A0A059PWH3_9REOV</name>
<organism evidence="6">
    <name type="scientific">Human rotavirus C</name>
    <dbReference type="NCBI Taxonomy" id="10943"/>
    <lineage>
        <taxon>Viruses</taxon>
        <taxon>Riboviria</taxon>
        <taxon>Orthornavirae</taxon>
        <taxon>Duplornaviricota</taxon>
        <taxon>Resentoviricetes</taxon>
        <taxon>Reovirales</taxon>
        <taxon>Sedoreoviridae</taxon>
        <taxon>Rotavirus</taxon>
        <taxon>Rotavirus tritogastroenteritidis</taxon>
        <taxon>Rotavirus C</taxon>
    </lineage>
</organism>
<evidence type="ECO:0000256" key="1">
    <source>
        <dbReference type="ARBA" id="ARBA00022845"/>
    </source>
</evidence>
<dbReference type="Gene3D" id="3.30.70.1610">
    <property type="match status" value="1"/>
</dbReference>
<dbReference type="HAMAP" id="MF_04090">
    <property type="entry name" value="ROTA_NSP3"/>
    <property type="match status" value="1"/>
</dbReference>
<dbReference type="InterPro" id="IPR042519">
    <property type="entry name" value="NSP3_N_rotavirus"/>
</dbReference>
<dbReference type="GO" id="GO:0030430">
    <property type="term" value="C:host cell cytoplasm"/>
    <property type="evidence" value="ECO:0007669"/>
    <property type="project" value="UniProtKB-SubCell"/>
</dbReference>
<reference evidence="6" key="1">
    <citation type="submission" date="2015-02" db="EMBL/GenBank/DDBJ databases">
        <title>Molecular characterization of human rotaviruses C isolated in Western Siberia, Russia.</title>
        <authorList>
            <person name="Zhirakovskaya E."/>
            <person name="Tikunova N."/>
        </authorList>
    </citation>
    <scope>NUCLEOTIDE SEQUENCE</scope>
    <source>
        <strain evidence="6">RVC/Human-wt/RUS/Omsk08-386/2008</strain>
    </source>
</reference>
<keyword evidence="4" id="KW-0175">Coiled coil</keyword>
<comment type="function">
    <text evidence="4">May play a role in stimulating the translation of viral mRNAs.</text>
</comment>
<dbReference type="Gene3D" id="6.10.280.20">
    <property type="entry name" value="Rotavirus non-structural protein NSP3, N-terminal domain"/>
    <property type="match status" value="1"/>
</dbReference>
<keyword evidence="2 4" id="KW-0694">RNA-binding</keyword>
<dbReference type="EMBL" id="KC713908">
    <property type="protein sequence ID" value="AGO58054.2"/>
    <property type="molecule type" value="Genomic_RNA"/>
</dbReference>
<dbReference type="InterPro" id="IPR036082">
    <property type="entry name" value="NSP3_sf"/>
</dbReference>
<evidence type="ECO:0000313" key="6">
    <source>
        <dbReference type="EMBL" id="AGO58054.2"/>
    </source>
</evidence>
<dbReference type="Pfam" id="PF01665">
    <property type="entry name" value="Rota_NSP3"/>
    <property type="match status" value="1"/>
</dbReference>
<dbReference type="PROSITE" id="PS50137">
    <property type="entry name" value="DS_RBD"/>
    <property type="match status" value="1"/>
</dbReference>
<accession>A0A059PWH3</accession>
<dbReference type="GO" id="GO:0003723">
    <property type="term" value="F:RNA binding"/>
    <property type="evidence" value="ECO:0007669"/>
    <property type="project" value="UniProtKB-UniRule"/>
</dbReference>
<dbReference type="Pfam" id="PF00035">
    <property type="entry name" value="dsrm"/>
    <property type="match status" value="1"/>
</dbReference>
<evidence type="ECO:0000259" key="5">
    <source>
        <dbReference type="PROSITE" id="PS50137"/>
    </source>
</evidence>
<dbReference type="InterPro" id="IPR014720">
    <property type="entry name" value="dsRBD_dom"/>
</dbReference>
<dbReference type="Gene3D" id="3.30.160.20">
    <property type="match status" value="1"/>
</dbReference>
<evidence type="ECO:0000256" key="4">
    <source>
        <dbReference type="HAMAP-Rule" id="MF_04090"/>
    </source>
</evidence>
<dbReference type="SUPFAM" id="SSF69903">
    <property type="entry name" value="NSP3 homodimer"/>
    <property type="match status" value="1"/>
</dbReference>
<evidence type="ECO:0000256" key="2">
    <source>
        <dbReference type="ARBA" id="ARBA00022884"/>
    </source>
</evidence>
<keyword evidence="1 4" id="KW-0810">Translation regulation</keyword>
<dbReference type="InterPro" id="IPR002873">
    <property type="entry name" value="Rotavirus_NSP3"/>
</dbReference>
<sequence>MATQASVEWIFNVAGSAAASSLDKAIKDAGGSENFSKYVITKFYDNYKDCIDDSGVYNACIGRAKTIDKALNNPKVAERNEEWYTNVATISRLDLELAELKLMLSNLGIKREERVLNSMFSVVREKGRSSNVIMMKQNAVKMIEEGKLKIKVERNETYTESLKNKIEELECIIDAFERGKDITIDLDAMTAEVKLDGNSCSYNSTAAFVSTILGTPIKMYNESGQPLFDVGNYMNPKTIIEKMIELEIPIFKSDYRNNESPDFDSWNAKSNLKIVSVNDCHAICTFKFENNWWCFDDGRLKKHNDVGYPLIVANSKFQIDKILISGDIELNPGPDILVTLNDYITKYQLKLEYTFDIFLEDDGSITYTCYMKLESAEAIGSGRSKKEAKRIAAYHILDQLGI</sequence>
<gene>
    <name evidence="6" type="primary">NSP3</name>
</gene>
<feature type="domain" description="DRBM" evidence="5">
    <location>
        <begin position="335"/>
        <end position="402"/>
    </location>
</feature>
<comment type="similarity">
    <text evidence="4">Belongs to the rotavirus NSP3 family.</text>
</comment>
<protein>
    <recommendedName>
        <fullName evidence="4">Non-structural protein 3</fullName>
        <shortName evidence="4">NSP3</shortName>
    </recommendedName>
    <alternativeName>
        <fullName evidence="4">NCVP4</fullName>
    </alternativeName>
    <alternativeName>
        <fullName evidence="4">Non-structural RNA-binding protein 34</fullName>
        <shortName evidence="4">NS34</shortName>
    </alternativeName>
</protein>
<dbReference type="SMART" id="SM00358">
    <property type="entry name" value="DSRM"/>
    <property type="match status" value="1"/>
</dbReference>
<comment type="subcellular location">
    <subcellularLocation>
        <location evidence="4">Host cytoplasm</location>
    </subcellularLocation>
</comment>
<dbReference type="SUPFAM" id="SSF54768">
    <property type="entry name" value="dsRNA-binding domain-like"/>
    <property type="match status" value="1"/>
</dbReference>
<keyword evidence="3 4" id="KW-1035">Host cytoplasm</keyword>
<dbReference type="CDD" id="cd20714">
    <property type="entry name" value="NSP3_rotavirus"/>
    <property type="match status" value="1"/>
</dbReference>
<proteinExistence type="inferred from homology"/>